<evidence type="ECO:0000313" key="4">
    <source>
        <dbReference type="Proteomes" id="UP000199701"/>
    </source>
</evidence>
<proteinExistence type="inferred from homology"/>
<dbReference type="RefSeq" id="WP_092449965.1">
    <property type="nucleotide sequence ID" value="NZ_FOJI01000001.1"/>
</dbReference>
<evidence type="ECO:0000256" key="1">
    <source>
        <dbReference type="ARBA" id="ARBA00007521"/>
    </source>
</evidence>
<organism evidence="3 4">
    <name type="scientific">[Clostridium] fimetarium</name>
    <dbReference type="NCBI Taxonomy" id="99656"/>
    <lineage>
        <taxon>Bacteria</taxon>
        <taxon>Bacillati</taxon>
        <taxon>Bacillota</taxon>
        <taxon>Clostridia</taxon>
        <taxon>Lachnospirales</taxon>
        <taxon>Lachnospiraceae</taxon>
    </lineage>
</organism>
<dbReference type="Pfam" id="PF02452">
    <property type="entry name" value="PemK_toxin"/>
    <property type="match status" value="1"/>
</dbReference>
<dbReference type="Gene3D" id="2.30.30.110">
    <property type="match status" value="1"/>
</dbReference>
<dbReference type="EMBL" id="FOJI01000001">
    <property type="protein sequence ID" value="SEV85545.1"/>
    <property type="molecule type" value="Genomic_DNA"/>
</dbReference>
<evidence type="ECO:0000313" key="3">
    <source>
        <dbReference type="EMBL" id="SEV85545.1"/>
    </source>
</evidence>
<dbReference type="InterPro" id="IPR003477">
    <property type="entry name" value="PemK-like"/>
</dbReference>
<dbReference type="GO" id="GO:0003677">
    <property type="term" value="F:DNA binding"/>
    <property type="evidence" value="ECO:0007669"/>
    <property type="project" value="InterPro"/>
</dbReference>
<protein>
    <submittedName>
        <fullName evidence="3">PemK-like, MazF-like toxin of type II toxin-antitoxin system</fullName>
    </submittedName>
</protein>
<dbReference type="STRING" id="99656.SAMN05421659_101367"/>
<comment type="similarity">
    <text evidence="1">Belongs to the PemK/MazF family.</text>
</comment>
<accession>A0A1I0MAK4</accession>
<keyword evidence="2" id="KW-1277">Toxin-antitoxin system</keyword>
<reference evidence="3 4" key="1">
    <citation type="submission" date="2016-10" db="EMBL/GenBank/DDBJ databases">
        <authorList>
            <person name="de Groot N.N."/>
        </authorList>
    </citation>
    <scope>NUCLEOTIDE SEQUENCE [LARGE SCALE GENOMIC DNA]</scope>
    <source>
        <strain evidence="3 4">DSM 9179</strain>
    </source>
</reference>
<gene>
    <name evidence="3" type="ORF">SAMN05421659_101367</name>
</gene>
<dbReference type="InterPro" id="IPR011067">
    <property type="entry name" value="Plasmid_toxin/cell-grow_inhib"/>
</dbReference>
<dbReference type="OrthoDB" id="2057848at2"/>
<dbReference type="SUPFAM" id="SSF50118">
    <property type="entry name" value="Cell growth inhibitor/plasmid maintenance toxic component"/>
    <property type="match status" value="1"/>
</dbReference>
<name>A0A1I0MAK4_9FIRM</name>
<evidence type="ECO:0000256" key="2">
    <source>
        <dbReference type="ARBA" id="ARBA00022649"/>
    </source>
</evidence>
<dbReference type="AlphaFoldDB" id="A0A1I0MAK4"/>
<keyword evidence="4" id="KW-1185">Reference proteome</keyword>
<sequence length="165" mass="18860">MKIREFNEDYSEITRPTRNNNVFRNGDGSGNNYNKALNTIERALAMEPVKKGDIVLINMGDDTEHCKMVGSRPAIVCGRFIPDCPVILVIPMTQSFRQIDRPEHIFIDKNDCENLRESGMAMCEQLCSADRTQVIKKIAVITDRRLIEKINIALIYQLELLDSQE</sequence>
<dbReference type="Proteomes" id="UP000199701">
    <property type="component" value="Unassembled WGS sequence"/>
</dbReference>